<comment type="caution">
    <text evidence="2">The sequence shown here is derived from an EMBL/GenBank/DDBJ whole genome shotgun (WGS) entry which is preliminary data.</text>
</comment>
<evidence type="ECO:0000313" key="2">
    <source>
        <dbReference type="EMBL" id="MBU9838187.1"/>
    </source>
</evidence>
<evidence type="ECO:0000259" key="1">
    <source>
        <dbReference type="Pfam" id="PF18931"/>
    </source>
</evidence>
<sequence length="151" mass="17521">MEEFLIKANRFLYRNPENVIINSLTGGDMKIIEYNDGGYTYRNYFTEGRSIYGQVIISFKKFPIWVMQYQGGATNDRIDERTIRKMKVLSMKNQGLADELYPIRGPRENESSGFVYSNTLFGSIQKFQGQETIQFNDETYYNLILSGGMLV</sequence>
<dbReference type="EMBL" id="JAFMOU010000072">
    <property type="protein sequence ID" value="MBU9838187.1"/>
    <property type="molecule type" value="Genomic_DNA"/>
</dbReference>
<reference evidence="2 3" key="1">
    <citation type="submission" date="2021-03" db="EMBL/GenBank/DDBJ databases">
        <title>Five novel Rahnella species.</title>
        <authorList>
            <person name="Brady C."/>
            <person name="Asselin J."/>
            <person name="Beer S."/>
            <person name="Bruberg M.B."/>
            <person name="Crampton B."/>
            <person name="Venter S."/>
            <person name="Arnold D."/>
            <person name="Denman S."/>
        </authorList>
    </citation>
    <scope>NUCLEOTIDE SEQUENCE [LARGE SCALE GENOMIC DNA]</scope>
    <source>
        <strain evidence="2 3">L72c</strain>
    </source>
</reference>
<gene>
    <name evidence="2" type="ORF">J1786_25710</name>
</gene>
<dbReference type="RefSeq" id="WP_129953149.1">
    <property type="nucleotide sequence ID" value="NZ_JAFMOU010000072.1"/>
</dbReference>
<dbReference type="InterPro" id="IPR043735">
    <property type="entry name" value="DUF5680"/>
</dbReference>
<proteinExistence type="predicted"/>
<protein>
    <recommendedName>
        <fullName evidence="1">DUF5680 domain-containing protein</fullName>
    </recommendedName>
</protein>
<organism evidence="2 3">
    <name type="scientific">Rahnella perminowiae</name>
    <dbReference type="NCBI Taxonomy" id="2816244"/>
    <lineage>
        <taxon>Bacteria</taxon>
        <taxon>Pseudomonadati</taxon>
        <taxon>Pseudomonadota</taxon>
        <taxon>Gammaproteobacteria</taxon>
        <taxon>Enterobacterales</taxon>
        <taxon>Yersiniaceae</taxon>
        <taxon>Rahnella</taxon>
    </lineage>
</organism>
<dbReference type="Pfam" id="PF18931">
    <property type="entry name" value="DUF5680"/>
    <property type="match status" value="1"/>
</dbReference>
<feature type="domain" description="DUF5680" evidence="1">
    <location>
        <begin position="49"/>
        <end position="150"/>
    </location>
</feature>
<keyword evidence="3" id="KW-1185">Reference proteome</keyword>
<accession>A0ABS6L9U0</accession>
<name>A0ABS6L9U0_9GAMM</name>
<evidence type="ECO:0000313" key="3">
    <source>
        <dbReference type="Proteomes" id="UP000699865"/>
    </source>
</evidence>
<dbReference type="Proteomes" id="UP000699865">
    <property type="component" value="Unassembled WGS sequence"/>
</dbReference>